<dbReference type="KEGG" id="trs:Terro_1636"/>
<name>I3ZFC2_TERRK</name>
<proteinExistence type="predicted"/>
<dbReference type="Proteomes" id="UP000006056">
    <property type="component" value="Chromosome"/>
</dbReference>
<dbReference type="eggNOG" id="COG1044">
    <property type="taxonomic scope" value="Bacteria"/>
</dbReference>
<accession>I3ZFC2</accession>
<gene>
    <name evidence="2" type="ordered locus">Terro_1636</name>
</gene>
<dbReference type="EMBL" id="CP003379">
    <property type="protein sequence ID" value="AFL87940.1"/>
    <property type="molecule type" value="Genomic_DNA"/>
</dbReference>
<feature type="domain" description="Peptidase S55" evidence="1">
    <location>
        <begin position="1"/>
        <end position="199"/>
    </location>
</feature>
<protein>
    <submittedName>
        <fullName evidence="2">SpoIVB peptidase S55</fullName>
    </submittedName>
</protein>
<dbReference type="STRING" id="926566.Terro_1636"/>
<organism evidence="2 3">
    <name type="scientific">Terriglobus roseus (strain DSM 18391 / NRRL B-41598 / KBS 63)</name>
    <dbReference type="NCBI Taxonomy" id="926566"/>
    <lineage>
        <taxon>Bacteria</taxon>
        <taxon>Pseudomonadati</taxon>
        <taxon>Acidobacteriota</taxon>
        <taxon>Terriglobia</taxon>
        <taxon>Terriglobales</taxon>
        <taxon>Acidobacteriaceae</taxon>
        <taxon>Terriglobus</taxon>
    </lineage>
</organism>
<dbReference type="HOGENOM" id="CLU_023510_1_0_0"/>
<dbReference type="PROSITE" id="PS51494">
    <property type="entry name" value="SPOIVB"/>
    <property type="match status" value="1"/>
</dbReference>
<evidence type="ECO:0000259" key="1">
    <source>
        <dbReference type="PROSITE" id="PS51494"/>
    </source>
</evidence>
<evidence type="ECO:0000313" key="3">
    <source>
        <dbReference type="Proteomes" id="UP000006056"/>
    </source>
</evidence>
<dbReference type="AlphaFoldDB" id="I3ZFC2"/>
<reference evidence="2 3" key="1">
    <citation type="submission" date="2012-06" db="EMBL/GenBank/DDBJ databases">
        <title>Complete genome of Terriglobus roseus DSM 18391.</title>
        <authorList>
            <consortium name="US DOE Joint Genome Institute (JGI-PGF)"/>
            <person name="Lucas S."/>
            <person name="Copeland A."/>
            <person name="Lapidus A."/>
            <person name="Glavina del Rio T."/>
            <person name="Dalin E."/>
            <person name="Tice H."/>
            <person name="Bruce D."/>
            <person name="Goodwin L."/>
            <person name="Pitluck S."/>
            <person name="Peters L."/>
            <person name="Mikhailova N."/>
            <person name="Munk A.C.C."/>
            <person name="Kyrpides N."/>
            <person name="Mavromatis K."/>
            <person name="Ivanova N."/>
            <person name="Brettin T."/>
            <person name="Detter J.C."/>
            <person name="Han C."/>
            <person name="Larimer F."/>
            <person name="Land M."/>
            <person name="Hauser L."/>
            <person name="Markowitz V."/>
            <person name="Cheng J.-F."/>
            <person name="Hugenholtz P."/>
            <person name="Woyke T."/>
            <person name="Wu D."/>
            <person name="Brambilla E."/>
            <person name="Klenk H.-P."/>
            <person name="Eisen J.A."/>
        </authorList>
    </citation>
    <scope>NUCLEOTIDE SEQUENCE [LARGE SCALE GENOMIC DNA]</scope>
    <source>
        <strain evidence="3">DSM 18391 / NRRL B-41598 / KBS 63</strain>
    </source>
</reference>
<dbReference type="InterPro" id="IPR008763">
    <property type="entry name" value="Peptidase_S55"/>
</dbReference>
<keyword evidence="3" id="KW-1185">Reference proteome</keyword>
<sequence length="646" mass="67725">MLLTKRKPVGVRPYRMTNGYDLARDTLGPTLVDVNPRRKATAPASQLPLLAAPLCALTLASAFLASPAASAQAAATAPPKTAEIFPFADVKRGLHGTAWTVFEGVDPEPMDVEILGRLKDAIGPGQDMILARLHGTKPEFTGVVAGMSGSPVYIDGKLLGAVSYRIGQFSKEPICGITPIGSMFQVRDLPALVDPGIAVPLGKTQGAAPAPAATDPNIQIHPIDTPLVFNGFSAETVTRYGEGFRAMGMEPVNGIGSAAPDTLQPEPIIPGSAVSAVLARGDLNVAATCTVTYVDAHQLLACGHPITQFGDVSIPMTKAQVLATLPSPMNAFKIVNTTETVGSFTQDRANAVAGTFGRTARMIPVSVAVTPAPGSNLPAQSLHFEVLDNRQLTPQVMLAAVYQSLNQTNIAANDMSLHLTGEIALANAGSIRLSNTFASADGVSAASAATQYFAGRFMAIYGNDLAKPHIDSIRIEAMAVSHRESAEIETVRLSTNEANPGDTITLEATIRPFQQQTRVLRIPVTLPTTLTEGPLRIFVSDGASLDRLLRPPANAGTQPLGLTDTVAQLNRSHANDRVWVTLLDHQTQGVTAAAALPSLPPSIANVLQPLRGTRQISFTSETAAEAGSAPADAELSGAEVVTIRIR</sequence>
<evidence type="ECO:0000313" key="2">
    <source>
        <dbReference type="EMBL" id="AFL87940.1"/>
    </source>
</evidence>